<organism evidence="2 3">
    <name type="scientific">Cercophora newfieldiana</name>
    <dbReference type="NCBI Taxonomy" id="92897"/>
    <lineage>
        <taxon>Eukaryota</taxon>
        <taxon>Fungi</taxon>
        <taxon>Dikarya</taxon>
        <taxon>Ascomycota</taxon>
        <taxon>Pezizomycotina</taxon>
        <taxon>Sordariomycetes</taxon>
        <taxon>Sordariomycetidae</taxon>
        <taxon>Sordariales</taxon>
        <taxon>Lasiosphaeriaceae</taxon>
        <taxon>Cercophora</taxon>
    </lineage>
</organism>
<dbReference type="Proteomes" id="UP001174936">
    <property type="component" value="Unassembled WGS sequence"/>
</dbReference>
<evidence type="ECO:0000256" key="1">
    <source>
        <dbReference type="SAM" id="MobiDB-lite"/>
    </source>
</evidence>
<comment type="caution">
    <text evidence="2">The sequence shown here is derived from an EMBL/GenBank/DDBJ whole genome shotgun (WGS) entry which is preliminary data.</text>
</comment>
<accession>A0AA39Y653</accession>
<evidence type="ECO:0000313" key="2">
    <source>
        <dbReference type="EMBL" id="KAK0646753.1"/>
    </source>
</evidence>
<proteinExistence type="predicted"/>
<name>A0AA39Y653_9PEZI</name>
<dbReference type="EMBL" id="JAULSV010000004">
    <property type="protein sequence ID" value="KAK0646753.1"/>
    <property type="molecule type" value="Genomic_DNA"/>
</dbReference>
<keyword evidence="3" id="KW-1185">Reference proteome</keyword>
<sequence>MSRGGSFGGVGGFAVEGLGFISSFITIISFAAEVFAPPEPASSVIKIGVGLDGTTFGGDLPDIRLFNNLGEFIGISSDPGHIGDGGTAEIKVSHSGDNSQQAAYTLFSANDNAICISMASITWPDGSQFAWVGDWAQKCNLDWYYSGTFVPGVSYSEGNTPACLWIDKNGDRETTGFQLHWPSFAPTRKPGTLCESDTSRGPDFANYAEGLFCRMSDKTLLSFCRRGGRTNKQCFDQELRQVVTGDVTALNVSLHKTITTNSANQPHHGPANRPQPGT</sequence>
<feature type="region of interest" description="Disordered" evidence="1">
    <location>
        <begin position="257"/>
        <end position="278"/>
    </location>
</feature>
<reference evidence="2" key="1">
    <citation type="submission" date="2023-06" db="EMBL/GenBank/DDBJ databases">
        <title>Genome-scale phylogeny and comparative genomics of the fungal order Sordariales.</title>
        <authorList>
            <consortium name="Lawrence Berkeley National Laboratory"/>
            <person name="Hensen N."/>
            <person name="Bonometti L."/>
            <person name="Westerberg I."/>
            <person name="Brannstrom I.O."/>
            <person name="Guillou S."/>
            <person name="Cros-Aarteil S."/>
            <person name="Calhoun S."/>
            <person name="Haridas S."/>
            <person name="Kuo A."/>
            <person name="Mondo S."/>
            <person name="Pangilinan J."/>
            <person name="Riley R."/>
            <person name="Labutti K."/>
            <person name="Andreopoulos B."/>
            <person name="Lipzen A."/>
            <person name="Chen C."/>
            <person name="Yanf M."/>
            <person name="Daum C."/>
            <person name="Ng V."/>
            <person name="Clum A."/>
            <person name="Steindorff A."/>
            <person name="Ohm R."/>
            <person name="Martin F."/>
            <person name="Silar P."/>
            <person name="Natvig D."/>
            <person name="Lalanne C."/>
            <person name="Gautier V."/>
            <person name="Ament-Velasquez S.L."/>
            <person name="Kruys A."/>
            <person name="Hutchinson M.I."/>
            <person name="Powell A.J."/>
            <person name="Barry K."/>
            <person name="Miller A.N."/>
            <person name="Grigoriev I.V."/>
            <person name="Debuchy R."/>
            <person name="Gladieux P."/>
            <person name="Thoren M.H."/>
            <person name="Johannesson H."/>
        </authorList>
    </citation>
    <scope>NUCLEOTIDE SEQUENCE</scope>
    <source>
        <strain evidence="2">SMH2532-1</strain>
    </source>
</reference>
<protein>
    <submittedName>
        <fullName evidence="2">Uncharacterized protein</fullName>
    </submittedName>
</protein>
<gene>
    <name evidence="2" type="ORF">B0T16DRAFT_429522</name>
</gene>
<evidence type="ECO:0000313" key="3">
    <source>
        <dbReference type="Proteomes" id="UP001174936"/>
    </source>
</evidence>
<dbReference type="AlphaFoldDB" id="A0AA39Y653"/>